<evidence type="ECO:0000313" key="4">
    <source>
        <dbReference type="Proteomes" id="UP000403266"/>
    </source>
</evidence>
<dbReference type="EC" id="2.7.1.25" evidence="3"/>
<evidence type="ECO:0000256" key="1">
    <source>
        <dbReference type="ARBA" id="ARBA00022679"/>
    </source>
</evidence>
<accession>A0A5N7MW72</accession>
<sequence length="67" mass="7146">GEIKNFTGIDSPYEAPENPEVHLHTVGHEPISLAIQIEEFLSSSLAISGGSIGYLRVSPDRQISPGS</sequence>
<dbReference type="EMBL" id="VOSK01000578">
    <property type="protein sequence ID" value="MPR31201.1"/>
    <property type="molecule type" value="Genomic_DNA"/>
</dbReference>
<feature type="domain" description="APS kinase" evidence="2">
    <location>
        <begin position="1"/>
        <end position="23"/>
    </location>
</feature>
<protein>
    <submittedName>
        <fullName evidence="3">Adenylyl-sulfate kinase</fullName>
        <ecNumber evidence="3">2.7.1.25</ecNumber>
    </submittedName>
</protein>
<organism evidence="3 4">
    <name type="scientific">Microvirga tunisiensis</name>
    <dbReference type="NCBI Taxonomy" id="2108360"/>
    <lineage>
        <taxon>Bacteria</taxon>
        <taxon>Pseudomonadati</taxon>
        <taxon>Pseudomonadota</taxon>
        <taxon>Alphaproteobacteria</taxon>
        <taxon>Hyphomicrobiales</taxon>
        <taxon>Methylobacteriaceae</taxon>
        <taxon>Microvirga</taxon>
    </lineage>
</organism>
<dbReference type="RefSeq" id="WP_152718404.1">
    <property type="nucleotide sequence ID" value="NZ_VOSJ01000621.1"/>
</dbReference>
<dbReference type="GO" id="GO:0004020">
    <property type="term" value="F:adenylylsulfate kinase activity"/>
    <property type="evidence" value="ECO:0007669"/>
    <property type="project" value="UniProtKB-EC"/>
</dbReference>
<keyword evidence="1 3" id="KW-0808">Transferase</keyword>
<gene>
    <name evidence="3" type="ORF">FS320_41545</name>
</gene>
<feature type="non-terminal residue" evidence="3">
    <location>
        <position position="1"/>
    </location>
</feature>
<dbReference type="Pfam" id="PF01583">
    <property type="entry name" value="APS_kinase"/>
    <property type="match status" value="1"/>
</dbReference>
<evidence type="ECO:0000259" key="2">
    <source>
        <dbReference type="Pfam" id="PF01583"/>
    </source>
</evidence>
<dbReference type="Gene3D" id="3.40.50.300">
    <property type="entry name" value="P-loop containing nucleotide triphosphate hydrolases"/>
    <property type="match status" value="1"/>
</dbReference>
<reference evidence="3 4" key="1">
    <citation type="journal article" date="2019" name="Syst. Appl. Microbiol.">
        <title>Microvirga tunisiensis sp. nov., a root nodule symbiotic bacterium isolated from Lupinus micranthus and L. luteus grown in Northern Tunisia.</title>
        <authorList>
            <person name="Msaddak A."/>
            <person name="Rejili M."/>
            <person name="Duran D."/>
            <person name="Mars M."/>
            <person name="Palacios J.M."/>
            <person name="Ruiz-Argueso T."/>
            <person name="Rey L."/>
            <person name="Imperial J."/>
        </authorList>
    </citation>
    <scope>NUCLEOTIDE SEQUENCE [LARGE SCALE GENOMIC DNA]</scope>
    <source>
        <strain evidence="3 4">Lmie10</strain>
    </source>
</reference>
<dbReference type="InterPro" id="IPR027417">
    <property type="entry name" value="P-loop_NTPase"/>
</dbReference>
<name>A0A5N7MW72_9HYPH</name>
<keyword evidence="4" id="KW-1185">Reference proteome</keyword>
<keyword evidence="3" id="KW-0418">Kinase</keyword>
<proteinExistence type="predicted"/>
<evidence type="ECO:0000313" key="3">
    <source>
        <dbReference type="EMBL" id="MPR31201.1"/>
    </source>
</evidence>
<dbReference type="Proteomes" id="UP000403266">
    <property type="component" value="Unassembled WGS sequence"/>
</dbReference>
<dbReference type="InterPro" id="IPR059117">
    <property type="entry name" value="APS_kinase_dom"/>
</dbReference>
<dbReference type="AlphaFoldDB" id="A0A5N7MW72"/>
<comment type="caution">
    <text evidence="3">The sequence shown here is derived from an EMBL/GenBank/DDBJ whole genome shotgun (WGS) entry which is preliminary data.</text>
</comment>
<dbReference type="OrthoDB" id="9804504at2"/>